<gene>
    <name evidence="3" type="ORF">BAN20980_01651</name>
    <name evidence="2" type="ORF">JQK92_22960</name>
</gene>
<dbReference type="CDD" id="cd07177">
    <property type="entry name" value="terB_like"/>
    <property type="match status" value="1"/>
</dbReference>
<accession>A0A6P2G5E6</accession>
<dbReference type="Proteomes" id="UP000755577">
    <property type="component" value="Unassembled WGS sequence"/>
</dbReference>
<evidence type="ECO:0000313" key="5">
    <source>
        <dbReference type="Proteomes" id="UP000755577"/>
    </source>
</evidence>
<name>A0A6P2G5E6_9BURK</name>
<evidence type="ECO:0000313" key="2">
    <source>
        <dbReference type="EMBL" id="MBM2769281.1"/>
    </source>
</evidence>
<evidence type="ECO:0000259" key="1">
    <source>
        <dbReference type="Pfam" id="PF05099"/>
    </source>
</evidence>
<organism evidence="3 4">
    <name type="scientific">Burkholderia anthina</name>
    <dbReference type="NCBI Taxonomy" id="179879"/>
    <lineage>
        <taxon>Bacteria</taxon>
        <taxon>Pseudomonadati</taxon>
        <taxon>Pseudomonadota</taxon>
        <taxon>Betaproteobacteria</taxon>
        <taxon>Burkholderiales</taxon>
        <taxon>Burkholderiaceae</taxon>
        <taxon>Burkholderia</taxon>
        <taxon>Burkholderia cepacia complex</taxon>
    </lineage>
</organism>
<protein>
    <submittedName>
        <fullName evidence="2">TerB family tellurite resistance protein</fullName>
    </submittedName>
</protein>
<dbReference type="InterPro" id="IPR029024">
    <property type="entry name" value="TerB-like"/>
</dbReference>
<reference evidence="2 5" key="2">
    <citation type="submission" date="2021-02" db="EMBL/GenBank/DDBJ databases">
        <title>Draft genome of the type strains Burkholderia anthina DSM16086.</title>
        <authorList>
            <person name="Hertel R."/>
            <person name="Meissner J."/>
            <person name="Poehlein A."/>
            <person name="Daniel R."/>
            <person name="Commichau F.M."/>
        </authorList>
    </citation>
    <scope>NUCLEOTIDE SEQUENCE [LARGE SCALE GENOMIC DNA]</scope>
    <source>
        <strain evidence="2 5">DSM 16086</strain>
    </source>
</reference>
<evidence type="ECO:0000313" key="4">
    <source>
        <dbReference type="Proteomes" id="UP000494201"/>
    </source>
</evidence>
<dbReference type="Proteomes" id="UP000494201">
    <property type="component" value="Unassembled WGS sequence"/>
</dbReference>
<reference evidence="3 4" key="1">
    <citation type="submission" date="2019-09" db="EMBL/GenBank/DDBJ databases">
        <authorList>
            <person name="Depoorter E."/>
        </authorList>
    </citation>
    <scope>NUCLEOTIDE SEQUENCE [LARGE SCALE GENOMIC DNA]</scope>
    <source>
        <strain evidence="3">LMG 20980</strain>
    </source>
</reference>
<dbReference type="EMBL" id="CABVLY010000004">
    <property type="protein sequence ID" value="VVU48952.1"/>
    <property type="molecule type" value="Genomic_DNA"/>
</dbReference>
<feature type="domain" description="Co-chaperone DjlA N-terminal" evidence="1">
    <location>
        <begin position="10"/>
        <end position="119"/>
    </location>
</feature>
<proteinExistence type="predicted"/>
<evidence type="ECO:0000313" key="3">
    <source>
        <dbReference type="EMBL" id="VVU48952.1"/>
    </source>
</evidence>
<dbReference type="Pfam" id="PF05099">
    <property type="entry name" value="TerB"/>
    <property type="match status" value="1"/>
</dbReference>
<dbReference type="Gene3D" id="1.10.3680.10">
    <property type="entry name" value="TerB-like"/>
    <property type="match status" value="1"/>
</dbReference>
<dbReference type="GeneID" id="56499687"/>
<dbReference type="SUPFAM" id="SSF158682">
    <property type="entry name" value="TerB-like"/>
    <property type="match status" value="1"/>
</dbReference>
<dbReference type="AlphaFoldDB" id="A0A6P2G5E6"/>
<dbReference type="RefSeq" id="WP_174925741.1">
    <property type="nucleotide sequence ID" value="NZ_CABVLY010000004.1"/>
</dbReference>
<dbReference type="EMBL" id="JAFCIQ010000018">
    <property type="protein sequence ID" value="MBM2769281.1"/>
    <property type="molecule type" value="Genomic_DNA"/>
</dbReference>
<keyword evidence="5" id="KW-1185">Reference proteome</keyword>
<sequence>MRTYPRNSAQAAARIVALVLIADGHVDPSEERFLEKLETERRFGIASTEFAQIVQTVCEDQAISHVSSGAISGHLDHATLETLLAEIDDPDLRVRIIAMCLAVASADGHLADGEISVLGTILTAWTPQTLNFASEERSFA</sequence>
<dbReference type="InterPro" id="IPR007791">
    <property type="entry name" value="DjlA_N"/>
</dbReference>